<gene>
    <name evidence="1" type="ORF">CDV28_101158</name>
</gene>
<accession>A0A521G5F1</accession>
<name>A0A521G5F1_9BACT</name>
<dbReference type="InterPro" id="IPR054687">
    <property type="entry name" value="Two-CW_dom"/>
</dbReference>
<evidence type="ECO:0000313" key="1">
    <source>
        <dbReference type="EMBL" id="TAA76256.1"/>
    </source>
</evidence>
<dbReference type="AlphaFoldDB" id="A0A521G5F1"/>
<evidence type="ECO:0000313" key="2">
    <source>
        <dbReference type="Proteomes" id="UP000316238"/>
    </source>
</evidence>
<organism evidence="1 2">
    <name type="scientific">Candidatus Electronema aureum</name>
    <dbReference type="NCBI Taxonomy" id="2005002"/>
    <lineage>
        <taxon>Bacteria</taxon>
        <taxon>Pseudomonadati</taxon>
        <taxon>Thermodesulfobacteriota</taxon>
        <taxon>Desulfobulbia</taxon>
        <taxon>Desulfobulbales</taxon>
        <taxon>Desulfobulbaceae</taxon>
        <taxon>Candidatus Electronema</taxon>
    </lineage>
</organism>
<protein>
    <submittedName>
        <fullName evidence="1">Uncharacterized protein</fullName>
    </submittedName>
</protein>
<sequence length="122" mass="13206">MTKQNCWEVKQCGRQPGGSNVKRDGVCPASTLTAVNGTNGGRNGGRACWALTGTMSGPAEKVQGIFARDITTCHSCRFYEQVMCEELDNFEGTVQIVRKLRDRISQAASFPFIQSGTNNGAK</sequence>
<reference evidence="1" key="1">
    <citation type="submission" date="2017-07" db="EMBL/GenBank/DDBJ databases">
        <title>The cable genome - Insights into the physiology and evolution of filamentous bacteria capable of sulfide oxidation via long distance electron transfer.</title>
        <authorList>
            <person name="Thorup C."/>
            <person name="Bjerg J.T."/>
            <person name="Schreiber L."/>
            <person name="Nielsen L.P."/>
            <person name="Kjeldsen K.U."/>
            <person name="Boesen T."/>
            <person name="Boggild A."/>
            <person name="Meysman F."/>
            <person name="Geelhoed J."/>
            <person name="Schramm A."/>
        </authorList>
    </citation>
    <scope>NUCLEOTIDE SEQUENCE [LARGE SCALE GENOMIC DNA]</scope>
    <source>
        <strain evidence="1">GS</strain>
    </source>
</reference>
<dbReference type="NCBIfam" id="NF045718">
    <property type="entry name" value="two_CW_domain"/>
    <property type="match status" value="1"/>
</dbReference>
<keyword evidence="2" id="KW-1185">Reference proteome</keyword>
<dbReference type="EMBL" id="NQJD01000001">
    <property type="protein sequence ID" value="TAA76256.1"/>
    <property type="molecule type" value="Genomic_DNA"/>
</dbReference>
<dbReference type="Proteomes" id="UP000316238">
    <property type="component" value="Unassembled WGS sequence"/>
</dbReference>
<proteinExistence type="predicted"/>
<comment type="caution">
    <text evidence="1">The sequence shown here is derived from an EMBL/GenBank/DDBJ whole genome shotgun (WGS) entry which is preliminary data.</text>
</comment>